<dbReference type="SMART" id="SM00292">
    <property type="entry name" value="BRCT"/>
    <property type="match status" value="5"/>
</dbReference>
<sequence>MENIRIIFVLAAKYSDEYEAAEIMLQAFEACKQNVSTNVSWVKELEFESLELNKTDFVVFEKFEGNNFENLKTSKCARILGPWAVSVCLMDGKSVPNFPWPIYNVAMYNCIVTSSYLHKNVKMEIKSKVELMGGCYVDTLVSKNTHLVTGSAISEKYLAAAEAGVKLMCPSWIDDVWNVSQNVNIHGDDEQFLKHKCLCFQNLTVCSTGLSNVAERQKIEKLVAENGGTFTGKLNLANTNVLVCCGKVGLNSDKYKAARQKPNIKCVTVDWIIDSVSKGYALPHDDYQVQRITSTPTKEAVNPEFSILSAIGGPNISQRTWVEDTIASPFSPRKAKDNYGDLVENLDIKKAKKAGQYLDGCSVYVTGFGAEHTEKLNKILNLSGATRYDNFSDRVTHVIVGDHTFHEAKLIQSKGTSSLLVSIRWLIDSIDQEHPVNEDKYLISASQMEGSQLGSPLSKKGLNLLRSNRTVTEKEIEVNLGDSGNVEEKMEEDCIVQHYLGQANTEEDTLARLLDGANTNLSKGVQEPPPSTLQFRPADTSTQQSTMSGTQDDTVNDKIFENKKFVLLGFEEEEYQELKERIQGFCGELVPKSFKGIPDYAVVPIFNKTEVRHTVTEIVNDLFISECMREEELLTDIAYYHRPFDVPDTNPLENCVITISSYGGTERVFLKNLIEALGGLSQEQFARVRNVAKKVVASTHLVSSEATGKKYEASLKWGLPVVSKDWLLKCAETGKKAYEGDFLIGDSKGEK</sequence>
<proteinExistence type="predicted"/>
<feature type="domain" description="BRCT" evidence="3">
    <location>
        <begin position="555"/>
        <end position="641"/>
    </location>
</feature>
<gene>
    <name evidence="4" type="ORF">PHAECO_LOCUS5805</name>
</gene>
<organism evidence="4 5">
    <name type="scientific">Phaedon cochleariae</name>
    <name type="common">Mustard beetle</name>
    <dbReference type="NCBI Taxonomy" id="80249"/>
    <lineage>
        <taxon>Eukaryota</taxon>
        <taxon>Metazoa</taxon>
        <taxon>Ecdysozoa</taxon>
        <taxon>Arthropoda</taxon>
        <taxon>Hexapoda</taxon>
        <taxon>Insecta</taxon>
        <taxon>Pterygota</taxon>
        <taxon>Neoptera</taxon>
        <taxon>Endopterygota</taxon>
        <taxon>Coleoptera</taxon>
        <taxon>Polyphaga</taxon>
        <taxon>Cucujiformia</taxon>
        <taxon>Chrysomeloidea</taxon>
        <taxon>Chrysomelidae</taxon>
        <taxon>Chrysomelinae</taxon>
        <taxon>Chrysomelini</taxon>
        <taxon>Phaedon</taxon>
    </lineage>
</organism>
<feature type="domain" description="BRCT" evidence="3">
    <location>
        <begin position="647"/>
        <end position="744"/>
    </location>
</feature>
<dbReference type="InterPro" id="IPR001357">
    <property type="entry name" value="BRCT_dom"/>
</dbReference>
<dbReference type="Pfam" id="PF12738">
    <property type="entry name" value="PTCB-BRCT"/>
    <property type="match status" value="3"/>
</dbReference>
<keyword evidence="1" id="KW-0677">Repeat</keyword>
<reference evidence="4" key="2">
    <citation type="submission" date="2022-10" db="EMBL/GenBank/DDBJ databases">
        <authorList>
            <consortium name="ENA_rothamsted_submissions"/>
            <consortium name="culmorum"/>
            <person name="King R."/>
        </authorList>
    </citation>
    <scope>NUCLEOTIDE SEQUENCE</scope>
</reference>
<feature type="region of interest" description="Disordered" evidence="2">
    <location>
        <begin position="521"/>
        <end position="553"/>
    </location>
</feature>
<reference evidence="4" key="1">
    <citation type="submission" date="2022-01" db="EMBL/GenBank/DDBJ databases">
        <authorList>
            <person name="King R."/>
        </authorList>
    </citation>
    <scope>NUCLEOTIDE SEQUENCE</scope>
</reference>
<feature type="compositionally biased region" description="Low complexity" evidence="2">
    <location>
        <begin position="539"/>
        <end position="553"/>
    </location>
</feature>
<evidence type="ECO:0000313" key="4">
    <source>
        <dbReference type="EMBL" id="CAG9818278.1"/>
    </source>
</evidence>
<dbReference type="Pfam" id="PF21298">
    <property type="entry name" value="TopBP1_BRCT0"/>
    <property type="match status" value="1"/>
</dbReference>
<dbReference type="PANTHER" id="PTHR13561:SF20">
    <property type="entry name" value="DNA TOPOISOMERASE 2-BINDING PROTEIN 1"/>
    <property type="match status" value="1"/>
</dbReference>
<dbReference type="Gene3D" id="3.40.50.10190">
    <property type="entry name" value="BRCT domain"/>
    <property type="match status" value="6"/>
</dbReference>
<dbReference type="CDD" id="cd17731">
    <property type="entry name" value="BRCT_TopBP1_rpt2_like"/>
    <property type="match status" value="1"/>
</dbReference>
<evidence type="ECO:0000256" key="1">
    <source>
        <dbReference type="ARBA" id="ARBA00022737"/>
    </source>
</evidence>
<evidence type="ECO:0000259" key="3">
    <source>
        <dbReference type="PROSITE" id="PS50172"/>
    </source>
</evidence>
<dbReference type="Proteomes" id="UP001153737">
    <property type="component" value="Chromosome 17"/>
</dbReference>
<accession>A0A9N9X2F6</accession>
<keyword evidence="5" id="KW-1185">Reference proteome</keyword>
<evidence type="ECO:0000256" key="2">
    <source>
        <dbReference type="SAM" id="MobiDB-lite"/>
    </source>
</evidence>
<dbReference type="EMBL" id="OU896723">
    <property type="protein sequence ID" value="CAG9818278.1"/>
    <property type="molecule type" value="Genomic_DNA"/>
</dbReference>
<dbReference type="GO" id="GO:0006270">
    <property type="term" value="P:DNA replication initiation"/>
    <property type="evidence" value="ECO:0007669"/>
    <property type="project" value="TreeGrafter"/>
</dbReference>
<dbReference type="InterPro" id="IPR059215">
    <property type="entry name" value="BRCT2_TopBP1-like"/>
</dbReference>
<dbReference type="FunFam" id="3.40.50.10190:FF:000021">
    <property type="entry name" value="DNA topoisomerase II binding protein 1"/>
    <property type="match status" value="1"/>
</dbReference>
<dbReference type="PANTHER" id="PTHR13561">
    <property type="entry name" value="DNA REPLICATION REGULATOR DPB11-RELATED"/>
    <property type="match status" value="1"/>
</dbReference>
<dbReference type="InterPro" id="IPR036420">
    <property type="entry name" value="BRCT_dom_sf"/>
</dbReference>
<dbReference type="GO" id="GO:0007095">
    <property type="term" value="P:mitotic G2 DNA damage checkpoint signaling"/>
    <property type="evidence" value="ECO:0007669"/>
    <property type="project" value="TreeGrafter"/>
</dbReference>
<feature type="domain" description="BRCT" evidence="3">
    <location>
        <begin position="122"/>
        <end position="175"/>
    </location>
</feature>
<dbReference type="CDD" id="cd17718">
    <property type="entry name" value="BRCT_TopBP1_rpt3"/>
    <property type="match status" value="1"/>
</dbReference>
<protein>
    <recommendedName>
        <fullName evidence="3">BRCT domain-containing protein</fullName>
    </recommendedName>
</protein>
<feature type="domain" description="BRCT" evidence="3">
    <location>
        <begin position="200"/>
        <end position="289"/>
    </location>
</feature>
<dbReference type="PROSITE" id="PS50172">
    <property type="entry name" value="BRCT"/>
    <property type="match status" value="5"/>
</dbReference>
<name>A0A9N9X2F6_PHACE</name>
<evidence type="ECO:0000313" key="5">
    <source>
        <dbReference type="Proteomes" id="UP001153737"/>
    </source>
</evidence>
<dbReference type="InterPro" id="IPR049542">
    <property type="entry name" value="TopBP1-like_BRCT0"/>
</dbReference>
<dbReference type="OrthoDB" id="251770at2759"/>
<feature type="domain" description="BRCT" evidence="3">
    <location>
        <begin position="353"/>
        <end position="443"/>
    </location>
</feature>
<dbReference type="AlphaFoldDB" id="A0A9N9X2F6"/>
<dbReference type="Pfam" id="PF00533">
    <property type="entry name" value="BRCT"/>
    <property type="match status" value="1"/>
</dbReference>
<dbReference type="GO" id="GO:0033314">
    <property type="term" value="P:mitotic DNA replication checkpoint signaling"/>
    <property type="evidence" value="ECO:0007669"/>
    <property type="project" value="TreeGrafter"/>
</dbReference>
<dbReference type="SUPFAM" id="SSF52113">
    <property type="entry name" value="BRCT domain"/>
    <property type="match status" value="4"/>
</dbReference>